<protein>
    <submittedName>
        <fullName evidence="1">Uncharacterized protein</fullName>
    </submittedName>
</protein>
<name>A0A1I4RXQ9_9PROT</name>
<organism evidence="1 2">
    <name type="scientific">Nitrosomonas nitrosa</name>
    <dbReference type="NCBI Taxonomy" id="52442"/>
    <lineage>
        <taxon>Bacteria</taxon>
        <taxon>Pseudomonadati</taxon>
        <taxon>Pseudomonadota</taxon>
        <taxon>Betaproteobacteria</taxon>
        <taxon>Nitrosomonadales</taxon>
        <taxon>Nitrosomonadaceae</taxon>
        <taxon>Nitrosomonas</taxon>
    </lineage>
</organism>
<dbReference type="Proteomes" id="UP000199561">
    <property type="component" value="Unassembled WGS sequence"/>
</dbReference>
<gene>
    <name evidence="1" type="ORF">SAMN05421880_12142</name>
</gene>
<evidence type="ECO:0000313" key="2">
    <source>
        <dbReference type="Proteomes" id="UP000199561"/>
    </source>
</evidence>
<keyword evidence="2" id="KW-1185">Reference proteome</keyword>
<dbReference type="EMBL" id="FOUF01000021">
    <property type="protein sequence ID" value="SFM57066.1"/>
    <property type="molecule type" value="Genomic_DNA"/>
</dbReference>
<dbReference type="AlphaFoldDB" id="A0A1I4RXQ9"/>
<accession>A0A1I4RXQ9</accession>
<evidence type="ECO:0000313" key="1">
    <source>
        <dbReference type="EMBL" id="SFM57066.1"/>
    </source>
</evidence>
<sequence>MTSAARACLLCKPTARHCEAAWPPWQSSFSEGITLTLNYFHSFITLPRVDPPTMTVQGIYYVIAAYQHLTGLLRYARNDGSSTNLLTMQIHRASLRGGMAAVAIQTSSQRNYLFTLICFIKQYYRIDLANLDSWPLSTLASLILIQLLSAFLA</sequence>
<reference evidence="1 2" key="1">
    <citation type="submission" date="2016-10" db="EMBL/GenBank/DDBJ databases">
        <authorList>
            <person name="de Groot N.N."/>
        </authorList>
    </citation>
    <scope>NUCLEOTIDE SEQUENCE [LARGE SCALE GENOMIC DNA]</scope>
    <source>
        <strain evidence="1 2">Nm146</strain>
    </source>
</reference>
<proteinExistence type="predicted"/>